<name>A0ABX7XA50_9FLAO</name>
<dbReference type="RefSeq" id="WP_230475389.1">
    <property type="nucleotide sequence ID" value="NZ_CP072842.1"/>
</dbReference>
<dbReference type="InterPro" id="IPR026444">
    <property type="entry name" value="Secre_tail"/>
</dbReference>
<dbReference type="EMBL" id="CP072842">
    <property type="protein sequence ID" value="QTV04767.1"/>
    <property type="molecule type" value="Genomic_DNA"/>
</dbReference>
<sequence>MIRNFILFTLLLTLSTTSLYSQDSTSNELILNDDRYPNEPFLFDDLNYIIGSESIVTLRKVDLSQSTLFAESPTIRRVYKMDGALYFNPTQTTGAKLDSKPLNLYGSGNDSNKYYWRFRLKIKGKDGYQSSPRLVLTYSDGISESKNLNVFNSEEFLNYDVEVELGSKNITKFSIESDGNTNGFNIDEISIYTDAPIDNKTTFNGISWSLEEPDYFVDAVFDGQFIWNKNLQAKSLLIKSGSNIIINSGNKINLLNEIIVEEGANITFLENSYLIQIDDNASNVGEVTFVRKSTPMYRYSTNTWSSPVKNQNLFSFSPGTRENRFFKYQTLTDLWVNEGLNSSSIFEEGIGYGIYAPHYFSGYNNGTGTPQVFRGEFKGVPNNGTINVILDKYRDSNNQHLIGNPYPSPISLYAFLYLNEEYIDNVSIYKHQVPVDNYLGEYINEESQYVTFNLSGSSDPNLESNSFLLDVGQGFFAKTLDESMDKVVINFMNYFYRFDEDELSDFTETPIYYRNGTDLRVYDKFWISLSKDNQIIGNTLIGFSDLTTDDFDRRYDSKSFSGQSSDGIFSKINNQDYLIQSLSNYKNDKSIKLSYEIPTDGFYNIKLSKVQGIFQEENIYLKDNLTQQLIDLTEIANYEFFSEQGYNDTRFEIVFKSVLSSEELVYEKEVNIYTKNRDIILTSNSNKIFEFDMFTVEGKLFLKDRFIYNKRISNVPKGIYVIKVRNDDKQLTQKIIVN</sequence>
<feature type="signal peptide" evidence="2">
    <location>
        <begin position="1"/>
        <end position="21"/>
    </location>
</feature>
<keyword evidence="4" id="KW-1185">Reference proteome</keyword>
<keyword evidence="1 2" id="KW-0732">Signal</keyword>
<accession>A0ABX7XA50</accession>
<evidence type="ECO:0000313" key="4">
    <source>
        <dbReference type="Proteomes" id="UP000672011"/>
    </source>
</evidence>
<reference evidence="3 4" key="1">
    <citation type="journal article" date="2021" name="Int. J. Syst. Evol. Microbiol.">
        <title>Faecalibacter bovis sp. nov., isolated from cow faeces.</title>
        <authorList>
            <person name="Li F."/>
            <person name="Zhao W."/>
            <person name="Hong Q."/>
            <person name="Shao Q."/>
            <person name="Song J."/>
            <person name="Yang S."/>
        </authorList>
    </citation>
    <scope>NUCLEOTIDE SEQUENCE [LARGE SCALE GENOMIC DNA]</scope>
    <source>
        <strain evidence="3 4">ZY171143</strain>
    </source>
</reference>
<proteinExistence type="predicted"/>
<reference evidence="4" key="2">
    <citation type="submission" date="2021-04" db="EMBL/GenBank/DDBJ databases">
        <title>Taxonomy of Flavobacteriaceae bacterium ZY171143.</title>
        <authorList>
            <person name="Li F."/>
        </authorList>
    </citation>
    <scope>NUCLEOTIDE SEQUENCE [LARGE SCALE GENOMIC DNA]</scope>
    <source>
        <strain evidence="4">ZY171143</strain>
    </source>
</reference>
<organism evidence="3 4">
    <name type="scientific">Faecalibacter bovis</name>
    <dbReference type="NCBI Taxonomy" id="2898187"/>
    <lineage>
        <taxon>Bacteria</taxon>
        <taxon>Pseudomonadati</taxon>
        <taxon>Bacteroidota</taxon>
        <taxon>Flavobacteriia</taxon>
        <taxon>Flavobacteriales</taxon>
        <taxon>Weeksellaceae</taxon>
        <taxon>Faecalibacter</taxon>
    </lineage>
</organism>
<gene>
    <name evidence="3" type="ORF">J9309_08095</name>
</gene>
<dbReference type="Proteomes" id="UP000672011">
    <property type="component" value="Chromosome"/>
</dbReference>
<evidence type="ECO:0000313" key="3">
    <source>
        <dbReference type="EMBL" id="QTV04767.1"/>
    </source>
</evidence>
<evidence type="ECO:0000256" key="2">
    <source>
        <dbReference type="SAM" id="SignalP"/>
    </source>
</evidence>
<dbReference type="NCBIfam" id="TIGR04183">
    <property type="entry name" value="Por_Secre_tail"/>
    <property type="match status" value="1"/>
</dbReference>
<feature type="chain" id="PRO_5047310032" evidence="2">
    <location>
        <begin position="22"/>
        <end position="738"/>
    </location>
</feature>
<protein>
    <submittedName>
        <fullName evidence="3">T9SS type A sorting domain-containing protein</fullName>
    </submittedName>
</protein>
<evidence type="ECO:0000256" key="1">
    <source>
        <dbReference type="ARBA" id="ARBA00022729"/>
    </source>
</evidence>